<evidence type="ECO:0000259" key="1">
    <source>
        <dbReference type="Pfam" id="PF13649"/>
    </source>
</evidence>
<organism evidence="2 3">
    <name type="scientific">Bodo saltans</name>
    <name type="common">Flagellated protozoan</name>
    <dbReference type="NCBI Taxonomy" id="75058"/>
    <lineage>
        <taxon>Eukaryota</taxon>
        <taxon>Discoba</taxon>
        <taxon>Euglenozoa</taxon>
        <taxon>Kinetoplastea</taxon>
        <taxon>Metakinetoplastina</taxon>
        <taxon>Eubodonida</taxon>
        <taxon>Bodonidae</taxon>
        <taxon>Bodo</taxon>
    </lineage>
</organism>
<keyword evidence="3" id="KW-1185">Reference proteome</keyword>
<reference evidence="3" key="1">
    <citation type="submission" date="2015-09" db="EMBL/GenBank/DDBJ databases">
        <authorList>
            <consortium name="Pathogen Informatics"/>
        </authorList>
    </citation>
    <scope>NUCLEOTIDE SEQUENCE [LARGE SCALE GENOMIC DNA]</scope>
    <source>
        <strain evidence="3">Lake Konstanz</strain>
    </source>
</reference>
<dbReference type="EMBL" id="CYKH01000335">
    <property type="protein sequence ID" value="CUF48768.1"/>
    <property type="molecule type" value="Genomic_DNA"/>
</dbReference>
<dbReference type="VEuPathDB" id="TriTrypDB:BSAL_62920"/>
<dbReference type="GO" id="GO:0008168">
    <property type="term" value="F:methyltransferase activity"/>
    <property type="evidence" value="ECO:0007669"/>
    <property type="project" value="UniProtKB-KW"/>
</dbReference>
<protein>
    <submittedName>
        <fullName evidence="2">Methyltransferase, putative</fullName>
    </submittedName>
</protein>
<evidence type="ECO:0000313" key="3">
    <source>
        <dbReference type="Proteomes" id="UP000051952"/>
    </source>
</evidence>
<sequence>MENSKPSSSAVSRRYSIPSLRSWVYDTVIVNMTKRWYREVLTKLPVNARILDVGIGTGTSLLENRDLIVSKHLHVTGVDYDEHYVIAAIENVKRFGLEQQVALVHASIHDYSPSPSSSSSGDDEKENQRPFDAIYFSGSFMIIPDKAEALKRCVRMLKPTTTASSSGSGRVYFTQTFEHEGIVGRYVTPWVKAALKTLLTIDFGTVTFEKDFLAVLQAANVEVEQRISLGKAMFREQVLIVAMVPVS</sequence>
<dbReference type="Pfam" id="PF13649">
    <property type="entry name" value="Methyltransf_25"/>
    <property type="match status" value="1"/>
</dbReference>
<name>A0A0S4IRT5_BODSA</name>
<proteinExistence type="predicted"/>
<dbReference type="CDD" id="cd02440">
    <property type="entry name" value="AdoMet_MTases"/>
    <property type="match status" value="1"/>
</dbReference>
<accession>A0A0S4IRT5</accession>
<dbReference type="AlphaFoldDB" id="A0A0S4IRT5"/>
<dbReference type="Proteomes" id="UP000051952">
    <property type="component" value="Unassembled WGS sequence"/>
</dbReference>
<evidence type="ECO:0000313" key="2">
    <source>
        <dbReference type="EMBL" id="CUF48768.1"/>
    </source>
</evidence>
<dbReference type="Gene3D" id="3.40.50.150">
    <property type="entry name" value="Vaccinia Virus protein VP39"/>
    <property type="match status" value="1"/>
</dbReference>
<dbReference type="InterPro" id="IPR029063">
    <property type="entry name" value="SAM-dependent_MTases_sf"/>
</dbReference>
<keyword evidence="2" id="KW-0489">Methyltransferase</keyword>
<gene>
    <name evidence="2" type="ORF">BSAL_62920</name>
</gene>
<dbReference type="GO" id="GO:0032259">
    <property type="term" value="P:methylation"/>
    <property type="evidence" value="ECO:0007669"/>
    <property type="project" value="UniProtKB-KW"/>
</dbReference>
<dbReference type="OrthoDB" id="540004at2759"/>
<dbReference type="InterPro" id="IPR041698">
    <property type="entry name" value="Methyltransf_25"/>
</dbReference>
<feature type="domain" description="Methyltransferase" evidence="1">
    <location>
        <begin position="50"/>
        <end position="159"/>
    </location>
</feature>
<dbReference type="OMA" id="LTAGWYK"/>
<keyword evidence="2" id="KW-0808">Transferase</keyword>
<dbReference type="SUPFAM" id="SSF53335">
    <property type="entry name" value="S-adenosyl-L-methionine-dependent methyltransferases"/>
    <property type="match status" value="1"/>
</dbReference>